<protein>
    <submittedName>
        <fullName evidence="1">Uncharacterized protein</fullName>
    </submittedName>
</protein>
<keyword evidence="2" id="KW-1185">Reference proteome</keyword>
<accession>A0ABV5FWB4</accession>
<dbReference type="Proteomes" id="UP001589575">
    <property type="component" value="Unassembled WGS sequence"/>
</dbReference>
<gene>
    <name evidence="1" type="ORF">ACFFX0_07110</name>
</gene>
<proteinExistence type="predicted"/>
<dbReference type="EMBL" id="JBHMFI010000001">
    <property type="protein sequence ID" value="MFB9070972.1"/>
    <property type="molecule type" value="Genomic_DNA"/>
</dbReference>
<name>A0ABV5FWB4_9MICC</name>
<organism evidence="1 2">
    <name type="scientific">Citricoccus parietis</name>
    <dbReference type="NCBI Taxonomy" id="592307"/>
    <lineage>
        <taxon>Bacteria</taxon>
        <taxon>Bacillati</taxon>
        <taxon>Actinomycetota</taxon>
        <taxon>Actinomycetes</taxon>
        <taxon>Micrococcales</taxon>
        <taxon>Micrococcaceae</taxon>
        <taxon>Citricoccus</taxon>
    </lineage>
</organism>
<reference evidence="1 2" key="1">
    <citation type="submission" date="2024-09" db="EMBL/GenBank/DDBJ databases">
        <authorList>
            <person name="Sun Q."/>
            <person name="Mori K."/>
        </authorList>
    </citation>
    <scope>NUCLEOTIDE SEQUENCE [LARGE SCALE GENOMIC DNA]</scope>
    <source>
        <strain evidence="1 2">CCM 7609</strain>
    </source>
</reference>
<sequence>MGASVGRARGAGCRLAQGRCREDGAGDEYVGIGPDDGAVVVMPLSPSAVHLQIGGSGTQFMRCDVPQAITPAYRDGLDVVRGMLVRARCTGRGRYRGRGLPRGCRQGLLVRHGCGGGREPTRVWEGGGRIHRGRPRCGDVGCREWLDGGTRRGPGPWRQQQVDSQD</sequence>
<evidence type="ECO:0000313" key="2">
    <source>
        <dbReference type="Proteomes" id="UP001589575"/>
    </source>
</evidence>
<evidence type="ECO:0000313" key="1">
    <source>
        <dbReference type="EMBL" id="MFB9070972.1"/>
    </source>
</evidence>
<comment type="caution">
    <text evidence="1">The sequence shown here is derived from an EMBL/GenBank/DDBJ whole genome shotgun (WGS) entry which is preliminary data.</text>
</comment>